<evidence type="ECO:0000256" key="1">
    <source>
        <dbReference type="ARBA" id="ARBA00008769"/>
    </source>
</evidence>
<keyword evidence="5" id="KW-1185">Reference proteome</keyword>
<comment type="similarity">
    <text evidence="1 2">Belongs to the OprB family.</text>
</comment>
<accession>A0A2W1JPX1</accession>
<dbReference type="Gene3D" id="2.40.160.180">
    <property type="entry name" value="Carbohydrate-selective porin OprB"/>
    <property type="match status" value="1"/>
</dbReference>
<evidence type="ECO:0000256" key="3">
    <source>
        <dbReference type="SAM" id="MobiDB-lite"/>
    </source>
</evidence>
<dbReference type="GO" id="GO:0008643">
    <property type="term" value="P:carbohydrate transport"/>
    <property type="evidence" value="ECO:0007669"/>
    <property type="project" value="InterPro"/>
</dbReference>
<organism evidence="4 5">
    <name type="scientific">Acaryochloris thomasi RCC1774</name>
    <dbReference type="NCBI Taxonomy" id="1764569"/>
    <lineage>
        <taxon>Bacteria</taxon>
        <taxon>Bacillati</taxon>
        <taxon>Cyanobacteriota</taxon>
        <taxon>Cyanophyceae</taxon>
        <taxon>Acaryochloridales</taxon>
        <taxon>Acaryochloridaceae</taxon>
        <taxon>Acaryochloris</taxon>
        <taxon>Acaryochloris thomasi</taxon>
    </lineage>
</organism>
<evidence type="ECO:0000313" key="5">
    <source>
        <dbReference type="Proteomes" id="UP000248857"/>
    </source>
</evidence>
<sequence>MPSPIAAAQPSVTTPEDETSGLEGQVITPVWQLVPEAKEVAPRQVPVDSPNEPETVEFQPTTQLSGEAVFAFVYAAGDRPGSASIRPSLGRRIRLDVETSFSGEDQLRFRFQNTNVAELDDVFGTDMARLSIQGDDKNEIALSRLDYTFPIGDRTEVFLPVVGGSISDIADPLNPLFSGSGSGSVSRFGQRNPLYRQGGGAGVGLTHEVTDHLELSLGYLSDAENLLPEEEYVAFAQATYEPTDTLSLGLLYAYGFNGLDTGTGSEQSNDPFMDQSDAISSHSVGIQATADVTPQFTLSGWAGLTRATATDLSNSPEADILNWAVTLGYSDLLGDSNVGGIVIGYPPQVISVQGPATHSLHLELFYKIHMNEQISVTPGIVVITNPEADPNRSPIVLGAIRTTFEF</sequence>
<reference evidence="4 5" key="1">
    <citation type="journal article" date="2018" name="Sci. Rep.">
        <title>A novel species of the marine cyanobacterium Acaryochloris with a unique pigment content and lifestyle.</title>
        <authorList>
            <person name="Partensky F."/>
            <person name="Six C."/>
            <person name="Ratin M."/>
            <person name="Garczarek L."/>
            <person name="Vaulot D."/>
            <person name="Probert I."/>
            <person name="Calteau A."/>
            <person name="Gourvil P."/>
            <person name="Marie D."/>
            <person name="Grebert T."/>
            <person name="Bouchier C."/>
            <person name="Le Panse S."/>
            <person name="Gachenot M."/>
            <person name="Rodriguez F."/>
            <person name="Garrido J.L."/>
        </authorList>
    </citation>
    <scope>NUCLEOTIDE SEQUENCE [LARGE SCALE GENOMIC DNA]</scope>
    <source>
        <strain evidence="4 5">RCC1774</strain>
    </source>
</reference>
<dbReference type="InterPro" id="IPR051465">
    <property type="entry name" value="Cell_Envelope_Struct_Comp"/>
</dbReference>
<dbReference type="EMBL" id="PQWO01000005">
    <property type="protein sequence ID" value="PZD73465.1"/>
    <property type="molecule type" value="Genomic_DNA"/>
</dbReference>
<dbReference type="AlphaFoldDB" id="A0A2W1JPX1"/>
<dbReference type="InterPro" id="IPR038673">
    <property type="entry name" value="OprB_sf"/>
</dbReference>
<dbReference type="InterPro" id="IPR047684">
    <property type="entry name" value="Por_som-like"/>
</dbReference>
<feature type="region of interest" description="Disordered" evidence="3">
    <location>
        <begin position="1"/>
        <end position="23"/>
    </location>
</feature>
<dbReference type="GO" id="GO:0015288">
    <property type="term" value="F:porin activity"/>
    <property type="evidence" value="ECO:0007669"/>
    <property type="project" value="InterPro"/>
</dbReference>
<protein>
    <recommendedName>
        <fullName evidence="6">Porin</fullName>
    </recommendedName>
</protein>
<name>A0A2W1JPX1_9CYAN</name>
<dbReference type="Pfam" id="PF04966">
    <property type="entry name" value="OprB"/>
    <property type="match status" value="1"/>
</dbReference>
<dbReference type="PANTHER" id="PTHR43308:SF1">
    <property type="entry name" value="OUTER MEMBRANE PROTEIN ALPHA"/>
    <property type="match status" value="1"/>
</dbReference>
<evidence type="ECO:0000256" key="2">
    <source>
        <dbReference type="RuleBase" id="RU363072"/>
    </source>
</evidence>
<dbReference type="NCBIfam" id="NF033921">
    <property type="entry name" value="por_somb"/>
    <property type="match status" value="1"/>
</dbReference>
<proteinExistence type="inferred from homology"/>
<evidence type="ECO:0008006" key="6">
    <source>
        <dbReference type="Google" id="ProtNLM"/>
    </source>
</evidence>
<dbReference type="Proteomes" id="UP000248857">
    <property type="component" value="Unassembled WGS sequence"/>
</dbReference>
<gene>
    <name evidence="4" type="ORF">C1752_01992</name>
</gene>
<dbReference type="SUPFAM" id="SSF56935">
    <property type="entry name" value="Porins"/>
    <property type="match status" value="1"/>
</dbReference>
<dbReference type="PANTHER" id="PTHR43308">
    <property type="entry name" value="OUTER MEMBRANE PROTEIN ALPHA-RELATED"/>
    <property type="match status" value="1"/>
</dbReference>
<comment type="caution">
    <text evidence="4">The sequence shown here is derived from an EMBL/GenBank/DDBJ whole genome shotgun (WGS) entry which is preliminary data.</text>
</comment>
<evidence type="ECO:0000313" key="4">
    <source>
        <dbReference type="EMBL" id="PZD73465.1"/>
    </source>
</evidence>
<dbReference type="InterPro" id="IPR007049">
    <property type="entry name" value="Carb-sel_porin_OprB"/>
</dbReference>
<dbReference type="GO" id="GO:0016020">
    <property type="term" value="C:membrane"/>
    <property type="evidence" value="ECO:0007669"/>
    <property type="project" value="InterPro"/>
</dbReference>